<dbReference type="GO" id="GO:0005524">
    <property type="term" value="F:ATP binding"/>
    <property type="evidence" value="ECO:0007669"/>
    <property type="project" value="UniProtKB-KW"/>
</dbReference>
<proteinExistence type="predicted"/>
<organism evidence="4 5">
    <name type="scientific">Streptomyces carpaticus</name>
    <dbReference type="NCBI Taxonomy" id="285558"/>
    <lineage>
        <taxon>Bacteria</taxon>
        <taxon>Bacillati</taxon>
        <taxon>Actinomycetota</taxon>
        <taxon>Actinomycetes</taxon>
        <taxon>Kitasatosporales</taxon>
        <taxon>Streptomycetaceae</taxon>
        <taxon>Streptomyces</taxon>
    </lineage>
</organism>
<dbReference type="InterPro" id="IPR050267">
    <property type="entry name" value="Anti-sigma-factor_SerPK"/>
</dbReference>
<accession>A0ABV4ZS10</accession>
<dbReference type="CDD" id="cd16936">
    <property type="entry name" value="HATPase_RsbW-like"/>
    <property type="match status" value="1"/>
</dbReference>
<dbReference type="Pfam" id="PF13581">
    <property type="entry name" value="HATPase_c_2"/>
    <property type="match status" value="1"/>
</dbReference>
<reference evidence="4 5" key="1">
    <citation type="submission" date="2024-09" db="EMBL/GenBank/DDBJ databases">
        <title>Draft genome sequence of multifaceted antimicrobials producing Streptomyces sp. strain FH1.</title>
        <authorList>
            <person name="Hassan F."/>
            <person name="Ali H."/>
            <person name="Hassan N."/>
            <person name="Nawaz A."/>
        </authorList>
    </citation>
    <scope>NUCLEOTIDE SEQUENCE [LARGE SCALE GENOMIC DNA]</scope>
    <source>
        <strain evidence="4 5">FH1</strain>
    </source>
</reference>
<keyword evidence="4" id="KW-0547">Nucleotide-binding</keyword>
<dbReference type="PANTHER" id="PTHR35526">
    <property type="entry name" value="ANTI-SIGMA-F FACTOR RSBW-RELATED"/>
    <property type="match status" value="1"/>
</dbReference>
<name>A0ABV4ZS10_9ACTN</name>
<dbReference type="InterPro" id="IPR036890">
    <property type="entry name" value="HATPase_C_sf"/>
</dbReference>
<comment type="caution">
    <text evidence="4">The sequence shown here is derived from an EMBL/GenBank/DDBJ whole genome shotgun (WGS) entry which is preliminary data.</text>
</comment>
<sequence>MAEHSHFTDIAVHLFPRPASVPKIRALARSVLADWGLDQDSGDRAEVLVSELVTNAIGARAPGDELVGVRLLRPVADGPLRLEVSDPGAGVPRMRVPGGDEQCGRGLLLVEALADSWGWTPCASGTGKTVWAELWVTGEVLGPACGEITAVCVQPGQSVRTRGGWHTVRAVRADRFAGEGPAVILEFDGLPALRLHAGQRLSVRSAPPGPAGRTETGARAASGPGGGQD</sequence>
<feature type="domain" description="Histidine kinase/HSP90-like ATPase" evidence="3">
    <location>
        <begin position="17"/>
        <end position="131"/>
    </location>
</feature>
<evidence type="ECO:0000256" key="1">
    <source>
        <dbReference type="ARBA" id="ARBA00022527"/>
    </source>
</evidence>
<dbReference type="InterPro" id="IPR003594">
    <property type="entry name" value="HATPase_dom"/>
</dbReference>
<evidence type="ECO:0000256" key="2">
    <source>
        <dbReference type="SAM" id="MobiDB-lite"/>
    </source>
</evidence>
<dbReference type="RefSeq" id="WP_375064885.1">
    <property type="nucleotide sequence ID" value="NZ_JBHGBT010000021.1"/>
</dbReference>
<dbReference type="EMBL" id="JBHGBT010000021">
    <property type="protein sequence ID" value="MFB4196759.1"/>
    <property type="molecule type" value="Genomic_DNA"/>
</dbReference>
<feature type="region of interest" description="Disordered" evidence="2">
    <location>
        <begin position="202"/>
        <end position="229"/>
    </location>
</feature>
<evidence type="ECO:0000313" key="4">
    <source>
        <dbReference type="EMBL" id="MFB4196759.1"/>
    </source>
</evidence>
<dbReference type="PANTHER" id="PTHR35526:SF3">
    <property type="entry name" value="ANTI-SIGMA-F FACTOR RSBW"/>
    <property type="match status" value="1"/>
</dbReference>
<protein>
    <submittedName>
        <fullName evidence="4">ATP-binding protein</fullName>
    </submittedName>
</protein>
<keyword evidence="4" id="KW-0067">ATP-binding</keyword>
<dbReference type="SUPFAM" id="SSF55874">
    <property type="entry name" value="ATPase domain of HSP90 chaperone/DNA topoisomerase II/histidine kinase"/>
    <property type="match status" value="1"/>
</dbReference>
<dbReference type="Gene3D" id="3.30.565.10">
    <property type="entry name" value="Histidine kinase-like ATPase, C-terminal domain"/>
    <property type="match status" value="1"/>
</dbReference>
<evidence type="ECO:0000259" key="3">
    <source>
        <dbReference type="Pfam" id="PF13581"/>
    </source>
</evidence>
<gene>
    <name evidence="4" type="ORF">ACE11A_20670</name>
</gene>
<keyword evidence="1" id="KW-0723">Serine/threonine-protein kinase</keyword>
<keyword evidence="1" id="KW-0808">Transferase</keyword>
<dbReference type="Proteomes" id="UP001577267">
    <property type="component" value="Unassembled WGS sequence"/>
</dbReference>
<evidence type="ECO:0000313" key="5">
    <source>
        <dbReference type="Proteomes" id="UP001577267"/>
    </source>
</evidence>
<keyword evidence="1" id="KW-0418">Kinase</keyword>
<keyword evidence="5" id="KW-1185">Reference proteome</keyword>